<dbReference type="InterPro" id="IPR000210">
    <property type="entry name" value="BTB/POZ_dom"/>
</dbReference>
<feature type="domain" description="BTB" evidence="2">
    <location>
        <begin position="49"/>
        <end position="118"/>
    </location>
</feature>
<dbReference type="PROSITE" id="PS50097">
    <property type="entry name" value="BTB"/>
    <property type="match status" value="1"/>
</dbReference>
<dbReference type="VEuPathDB" id="FungiDB:EMCG_04502"/>
<protein>
    <recommendedName>
        <fullName evidence="2">BTB domain-containing protein</fullName>
    </recommendedName>
</protein>
<dbReference type="SUPFAM" id="SSF54695">
    <property type="entry name" value="POZ domain"/>
    <property type="match status" value="1"/>
</dbReference>
<dbReference type="OrthoDB" id="4207076at2759"/>
<evidence type="ECO:0000313" key="3">
    <source>
        <dbReference type="EMBL" id="KKZ60816.1"/>
    </source>
</evidence>
<evidence type="ECO:0000256" key="1">
    <source>
        <dbReference type="SAM" id="MobiDB-lite"/>
    </source>
</evidence>
<accession>A0A0G2J7D1</accession>
<dbReference type="AlphaFoldDB" id="A0A0G2J7D1"/>
<feature type="compositionally biased region" description="Low complexity" evidence="1">
    <location>
        <begin position="18"/>
        <end position="27"/>
    </location>
</feature>
<proteinExistence type="predicted"/>
<comment type="caution">
    <text evidence="3">The sequence shown here is derived from an EMBL/GenBank/DDBJ whole genome shotgun (WGS) entry which is preliminary data.</text>
</comment>
<name>A0A0G2J7D1_9EURO</name>
<dbReference type="CDD" id="cd18186">
    <property type="entry name" value="BTB_POZ_ZBTB_KLHL-like"/>
    <property type="match status" value="1"/>
</dbReference>
<dbReference type="EMBL" id="LCZI01001424">
    <property type="protein sequence ID" value="KKZ60816.1"/>
    <property type="molecule type" value="Genomic_DNA"/>
</dbReference>
<dbReference type="Proteomes" id="UP000034164">
    <property type="component" value="Unassembled WGS sequence"/>
</dbReference>
<sequence>MATPRVPAQKLIPVQPNSSSKSSSHTPSSKDKARFLEGFARFFDSPSYSDVTLYLGPKKVKFHGHYVILSAKTSYFDKAKTGGFEEGRTNEFHLAEHKPRALYRMLQYIYTGDYYYYMKTNPLLGGLDDPELLMHTQVYILADYFDIRGLKTTCVRKFAKDAPRLWKRDSLIDSIGKMYSTPKSSSQRMRNLILEVVMEHVEELHKKEKFRNLLNEHAEFAADVVELLLKNFARK</sequence>
<feature type="region of interest" description="Disordered" evidence="1">
    <location>
        <begin position="1"/>
        <end position="30"/>
    </location>
</feature>
<dbReference type="Pfam" id="PF00651">
    <property type="entry name" value="BTB"/>
    <property type="match status" value="1"/>
</dbReference>
<dbReference type="PANTHER" id="PTHR47843:SF5">
    <property type="entry name" value="BTB_POZ DOMAIN PROTEIN"/>
    <property type="match status" value="1"/>
</dbReference>
<evidence type="ECO:0000259" key="2">
    <source>
        <dbReference type="PROSITE" id="PS50097"/>
    </source>
</evidence>
<dbReference type="SMART" id="SM00225">
    <property type="entry name" value="BTB"/>
    <property type="match status" value="1"/>
</dbReference>
<dbReference type="Gene3D" id="3.30.710.10">
    <property type="entry name" value="Potassium Channel Kv1.1, Chain A"/>
    <property type="match status" value="1"/>
</dbReference>
<dbReference type="InterPro" id="IPR011333">
    <property type="entry name" value="SKP1/BTB/POZ_sf"/>
</dbReference>
<organism evidence="3 4">
    <name type="scientific">[Emmonsia] crescens</name>
    <dbReference type="NCBI Taxonomy" id="73230"/>
    <lineage>
        <taxon>Eukaryota</taxon>
        <taxon>Fungi</taxon>
        <taxon>Dikarya</taxon>
        <taxon>Ascomycota</taxon>
        <taxon>Pezizomycotina</taxon>
        <taxon>Eurotiomycetes</taxon>
        <taxon>Eurotiomycetidae</taxon>
        <taxon>Onygenales</taxon>
        <taxon>Ajellomycetaceae</taxon>
        <taxon>Emergomyces</taxon>
    </lineage>
</organism>
<gene>
    <name evidence="3" type="ORF">EMCG_04502</name>
</gene>
<dbReference type="PANTHER" id="PTHR47843">
    <property type="entry name" value="BTB DOMAIN-CONTAINING PROTEIN-RELATED"/>
    <property type="match status" value="1"/>
</dbReference>
<evidence type="ECO:0000313" key="4">
    <source>
        <dbReference type="Proteomes" id="UP000034164"/>
    </source>
</evidence>
<reference evidence="4" key="1">
    <citation type="journal article" date="2015" name="PLoS Genet.">
        <title>The dynamic genome and transcriptome of the human fungal pathogen Blastomyces and close relative Emmonsia.</title>
        <authorList>
            <person name="Munoz J.F."/>
            <person name="Gauthier G.M."/>
            <person name="Desjardins C.A."/>
            <person name="Gallo J.E."/>
            <person name="Holder J."/>
            <person name="Sullivan T.D."/>
            <person name="Marty A.J."/>
            <person name="Carmen J.C."/>
            <person name="Chen Z."/>
            <person name="Ding L."/>
            <person name="Gujja S."/>
            <person name="Magrini V."/>
            <person name="Misas E."/>
            <person name="Mitreva M."/>
            <person name="Priest M."/>
            <person name="Saif S."/>
            <person name="Whiston E.A."/>
            <person name="Young S."/>
            <person name="Zeng Q."/>
            <person name="Goldman W.E."/>
            <person name="Mardis E.R."/>
            <person name="Taylor J.W."/>
            <person name="McEwen J.G."/>
            <person name="Clay O.K."/>
            <person name="Klein B.S."/>
            <person name="Cuomo C.A."/>
        </authorList>
    </citation>
    <scope>NUCLEOTIDE SEQUENCE [LARGE SCALE GENOMIC DNA]</scope>
    <source>
        <strain evidence="4">UAMH 3008</strain>
    </source>
</reference>